<comment type="caution">
    <text evidence="2">The sequence shown here is derived from an EMBL/GenBank/DDBJ whole genome shotgun (WGS) entry which is preliminary data.</text>
</comment>
<accession>A0ABV3Y7I3</accession>
<dbReference type="InterPro" id="IPR001845">
    <property type="entry name" value="HTH_ArsR_DNA-bd_dom"/>
</dbReference>
<sequence length="62" mass="6712">MSVTTTDRILADGICDELGAPMETEEAAGLAELFQALGDPTRLRILSVLDTARVLLGDRRPR</sequence>
<dbReference type="PROSITE" id="PS50987">
    <property type="entry name" value="HTH_ARSR_2"/>
    <property type="match status" value="1"/>
</dbReference>
<organism evidence="2 3">
    <name type="scientific">Ferrimicrobium acidiphilum</name>
    <dbReference type="NCBI Taxonomy" id="121039"/>
    <lineage>
        <taxon>Bacteria</taxon>
        <taxon>Bacillati</taxon>
        <taxon>Actinomycetota</taxon>
        <taxon>Acidimicrobiia</taxon>
        <taxon>Acidimicrobiales</taxon>
        <taxon>Acidimicrobiaceae</taxon>
        <taxon>Ferrimicrobium</taxon>
    </lineage>
</organism>
<reference evidence="2 3" key="1">
    <citation type="submission" date="2024-07" db="EMBL/GenBank/DDBJ databases">
        <title>Draft Genome Sequence of Ferrimicrobium acidiphilum Strain YE2023, Isolated from a Pulp of Bioleach Reactor.</title>
        <authorList>
            <person name="Elkina Y.A."/>
            <person name="Bulaeva A.G."/>
            <person name="Beletsky A.V."/>
            <person name="Mardanov A.V."/>
        </authorList>
    </citation>
    <scope>NUCLEOTIDE SEQUENCE [LARGE SCALE GENOMIC DNA]</scope>
    <source>
        <strain evidence="2 3">YE2023</strain>
    </source>
</reference>
<evidence type="ECO:0000313" key="3">
    <source>
        <dbReference type="Proteomes" id="UP001560267"/>
    </source>
</evidence>
<evidence type="ECO:0000313" key="2">
    <source>
        <dbReference type="EMBL" id="MEX6430901.1"/>
    </source>
</evidence>
<gene>
    <name evidence="2" type="ORF">AB6A68_13850</name>
</gene>
<feature type="domain" description="HTH arsR-type" evidence="1">
    <location>
        <begin position="22"/>
        <end position="62"/>
    </location>
</feature>
<keyword evidence="3" id="KW-1185">Reference proteome</keyword>
<proteinExistence type="predicted"/>
<evidence type="ECO:0000259" key="1">
    <source>
        <dbReference type="PROSITE" id="PS50987"/>
    </source>
</evidence>
<dbReference type="InterPro" id="IPR036390">
    <property type="entry name" value="WH_DNA-bd_sf"/>
</dbReference>
<dbReference type="SUPFAM" id="SSF46785">
    <property type="entry name" value="Winged helix' DNA-binding domain"/>
    <property type="match status" value="1"/>
</dbReference>
<dbReference type="Proteomes" id="UP001560267">
    <property type="component" value="Unassembled WGS sequence"/>
</dbReference>
<dbReference type="Gene3D" id="1.10.10.10">
    <property type="entry name" value="Winged helix-like DNA-binding domain superfamily/Winged helix DNA-binding domain"/>
    <property type="match status" value="1"/>
</dbReference>
<name>A0ABV3Y7I3_9ACTN</name>
<dbReference type="EMBL" id="JBFSHR010000112">
    <property type="protein sequence ID" value="MEX6430901.1"/>
    <property type="molecule type" value="Genomic_DNA"/>
</dbReference>
<protein>
    <recommendedName>
        <fullName evidence="1">HTH arsR-type domain-containing protein</fullName>
    </recommendedName>
</protein>
<dbReference type="RefSeq" id="WP_369085003.1">
    <property type="nucleotide sequence ID" value="NZ_JBFSHR010000112.1"/>
</dbReference>
<dbReference type="InterPro" id="IPR036388">
    <property type="entry name" value="WH-like_DNA-bd_sf"/>
</dbReference>